<keyword evidence="1" id="KW-0378">Hydrolase</keyword>
<dbReference type="Pfam" id="PF07228">
    <property type="entry name" value="SpoIIE"/>
    <property type="match status" value="1"/>
</dbReference>
<dbReference type="GO" id="GO:0016791">
    <property type="term" value="F:phosphatase activity"/>
    <property type="evidence" value="ECO:0007669"/>
    <property type="project" value="TreeGrafter"/>
</dbReference>
<dbReference type="PANTHER" id="PTHR43156:SF2">
    <property type="entry name" value="STAGE II SPORULATION PROTEIN E"/>
    <property type="match status" value="1"/>
</dbReference>
<dbReference type="InterPro" id="IPR001932">
    <property type="entry name" value="PPM-type_phosphatase-like_dom"/>
</dbReference>
<dbReference type="SUPFAM" id="SSF81606">
    <property type="entry name" value="PP2C-like"/>
    <property type="match status" value="1"/>
</dbReference>
<evidence type="ECO:0000313" key="3">
    <source>
        <dbReference type="EMBL" id="QUL99556.1"/>
    </source>
</evidence>
<gene>
    <name evidence="3" type="ORF">IMF26_02825</name>
</gene>
<dbReference type="InterPro" id="IPR052016">
    <property type="entry name" value="Bact_Sigma-Reg"/>
</dbReference>
<dbReference type="Gene3D" id="3.60.40.10">
    <property type="entry name" value="PPM-type phosphatase domain"/>
    <property type="match status" value="1"/>
</dbReference>
<evidence type="ECO:0000256" key="1">
    <source>
        <dbReference type="ARBA" id="ARBA00022801"/>
    </source>
</evidence>
<evidence type="ECO:0000259" key="2">
    <source>
        <dbReference type="Pfam" id="PF07228"/>
    </source>
</evidence>
<proteinExistence type="predicted"/>
<name>A0AAT9LEW2_9FIRM</name>
<reference evidence="3" key="1">
    <citation type="submission" date="2020-10" db="EMBL/GenBank/DDBJ databases">
        <authorList>
            <person name="Kadnikov V."/>
            <person name="Beletsky A.V."/>
            <person name="Mardanov A.V."/>
            <person name="Karnachuk O.V."/>
            <person name="Ravin N.V."/>
        </authorList>
    </citation>
    <scope>NUCLEOTIDE SEQUENCE</scope>
    <source>
        <strain evidence="3">Bu02</strain>
    </source>
</reference>
<organism evidence="3">
    <name type="scientific">Candidatus Fermentithermobacillus carboniphilus</name>
    <dbReference type="NCBI Taxonomy" id="3085328"/>
    <lineage>
        <taxon>Bacteria</taxon>
        <taxon>Bacillati</taxon>
        <taxon>Bacillota</taxon>
        <taxon>Candidatus Fermentithermobacillia</taxon>
        <taxon>Candidatus Fermentithermobacillales</taxon>
        <taxon>Candidatus Fermentithermobacillaceae</taxon>
        <taxon>Candidatus Fermentithermobacillus</taxon>
    </lineage>
</organism>
<sequence length="383" mass="41708">MTFKIDVGKALIPKKGEELPGDTVEIDRTGNSTVVVLADGLGSGVKANILSSITAKMTVGMLKYGCDLAEVIESLANTLPVCEVRHIAYSTFTVLQVLPDGTAYLAEYDNPPAIIGKERGILDIPRRTRTISGRVIREADFRLEEGSWVVLVSDGVIHAGIGGIWNLGWSHERVKNYIARVIPSFQDAQDMCDDICHVCNRLYAGEVGDDVSVATVLVRKPRYLTLLIGLPKDKSNDREMLEVFLSRPGKRAVAGGSTSQMVARELGKELRVNLGSMKNGIPPTGYIEGIDLVTEGTLTIARTLQYLRENRKKVSLLYQPDGASRLCAALLEADDILILLGTAVNPAHQSPDLPEALQLKSRMVEELSAVLREKGKTVSVVKF</sequence>
<dbReference type="InterPro" id="IPR036457">
    <property type="entry name" value="PPM-type-like_dom_sf"/>
</dbReference>
<dbReference type="KEGG" id="fcz:IMF26_02825"/>
<protein>
    <submittedName>
        <fullName evidence="3">SpoIIE family protein phosphatase</fullName>
    </submittedName>
</protein>
<reference evidence="3" key="2">
    <citation type="journal article" date="2023" name="Biology">
        <title>Prokaryotic Life Associated with Coal-Fire Gas Vents Revealed by Metagenomics.</title>
        <authorList>
            <person name="Kadnikov V.V."/>
            <person name="Mardanov A.V."/>
            <person name="Beletsky A.V."/>
            <person name="Karnachuk O.V."/>
            <person name="Ravin N.V."/>
        </authorList>
    </citation>
    <scope>NUCLEOTIDE SEQUENCE</scope>
    <source>
        <strain evidence="3">Bu02</strain>
    </source>
</reference>
<feature type="domain" description="PPM-type phosphatase" evidence="2">
    <location>
        <begin position="30"/>
        <end position="216"/>
    </location>
</feature>
<accession>A0AAT9LEW2</accession>
<dbReference type="AlphaFoldDB" id="A0AAT9LEW2"/>
<dbReference type="EMBL" id="CP062796">
    <property type="protein sequence ID" value="QUL99556.1"/>
    <property type="molecule type" value="Genomic_DNA"/>
</dbReference>
<dbReference type="PANTHER" id="PTHR43156">
    <property type="entry name" value="STAGE II SPORULATION PROTEIN E-RELATED"/>
    <property type="match status" value="1"/>
</dbReference>